<dbReference type="AlphaFoldDB" id="A0A261T4L8"/>
<sequence length="174" mass="18784">MSLSPIDRIGSTPYRIDDLRTDPLYRSREAARLARAEATGRFDARVDTVQPKPVTIPAPDVPSVSVDLLRDTHADETLHRAVQAYRDEQAQLQARADNANNLSDIDSLMELQQYRVAMANPPLNPAQLAAAAGMAPAVVAPVTPVLALRSTTDDALANDPAARARANRPRGIDA</sequence>
<reference evidence="1 2" key="1">
    <citation type="submission" date="2017-05" db="EMBL/GenBank/DDBJ databases">
        <title>Complete and WGS of Bordetella genogroups.</title>
        <authorList>
            <person name="Spilker T."/>
            <person name="LiPuma J."/>
        </authorList>
    </citation>
    <scope>NUCLEOTIDE SEQUENCE [LARGE SCALE GENOMIC DNA]</scope>
    <source>
        <strain evidence="1 2">AU10456</strain>
    </source>
</reference>
<proteinExistence type="predicted"/>
<dbReference type="Proteomes" id="UP000216913">
    <property type="component" value="Unassembled WGS sequence"/>
</dbReference>
<accession>A0A261T4L8</accession>
<evidence type="ECO:0000313" key="2">
    <source>
        <dbReference type="Proteomes" id="UP000216913"/>
    </source>
</evidence>
<keyword evidence="2" id="KW-1185">Reference proteome</keyword>
<dbReference type="RefSeq" id="WP_094804180.1">
    <property type="nucleotide sequence ID" value="NZ_NEVP01000015.1"/>
</dbReference>
<comment type="caution">
    <text evidence="1">The sequence shown here is derived from an EMBL/GenBank/DDBJ whole genome shotgun (WGS) entry which is preliminary data.</text>
</comment>
<gene>
    <name evidence="1" type="ORF">CAL25_22750</name>
</gene>
<protein>
    <submittedName>
        <fullName evidence="1">Uncharacterized protein</fullName>
    </submittedName>
</protein>
<evidence type="ECO:0000313" key="1">
    <source>
        <dbReference type="EMBL" id="OZI44162.1"/>
    </source>
</evidence>
<name>A0A261T4L8_9BORD</name>
<organism evidence="1 2">
    <name type="scientific">Bordetella genomosp. 5</name>
    <dbReference type="NCBI Taxonomy" id="1395608"/>
    <lineage>
        <taxon>Bacteria</taxon>
        <taxon>Pseudomonadati</taxon>
        <taxon>Pseudomonadota</taxon>
        <taxon>Betaproteobacteria</taxon>
        <taxon>Burkholderiales</taxon>
        <taxon>Alcaligenaceae</taxon>
        <taxon>Bordetella</taxon>
    </lineage>
</organism>
<dbReference type="EMBL" id="NEVP01000015">
    <property type="protein sequence ID" value="OZI44162.1"/>
    <property type="molecule type" value="Genomic_DNA"/>
</dbReference>